<organism evidence="2 3">
    <name type="scientific">Apostasia shenzhenica</name>
    <dbReference type="NCBI Taxonomy" id="1088818"/>
    <lineage>
        <taxon>Eukaryota</taxon>
        <taxon>Viridiplantae</taxon>
        <taxon>Streptophyta</taxon>
        <taxon>Embryophyta</taxon>
        <taxon>Tracheophyta</taxon>
        <taxon>Spermatophyta</taxon>
        <taxon>Magnoliopsida</taxon>
        <taxon>Liliopsida</taxon>
        <taxon>Asparagales</taxon>
        <taxon>Orchidaceae</taxon>
        <taxon>Apostasioideae</taxon>
        <taxon>Apostasia</taxon>
    </lineage>
</organism>
<dbReference type="PANTHER" id="PTHR35737:SF1">
    <property type="entry name" value="CRYPTIC LOCI REGULATOR"/>
    <property type="match status" value="1"/>
</dbReference>
<dbReference type="Proteomes" id="UP000236161">
    <property type="component" value="Unassembled WGS sequence"/>
</dbReference>
<protein>
    <submittedName>
        <fullName evidence="2">Uncharacterized protein</fullName>
    </submittedName>
</protein>
<dbReference type="PANTHER" id="PTHR35737">
    <property type="entry name" value="CRYPTIC LOCI REGULATOR"/>
    <property type="match status" value="1"/>
</dbReference>
<evidence type="ECO:0000313" key="2">
    <source>
        <dbReference type="EMBL" id="PKA66160.1"/>
    </source>
</evidence>
<evidence type="ECO:0000256" key="1">
    <source>
        <dbReference type="SAM" id="MobiDB-lite"/>
    </source>
</evidence>
<dbReference type="STRING" id="1088818.A0A2I0BEC3"/>
<dbReference type="EMBL" id="KZ451887">
    <property type="protein sequence ID" value="PKA66160.1"/>
    <property type="molecule type" value="Genomic_DNA"/>
</dbReference>
<name>A0A2I0BEC3_9ASPA</name>
<reference evidence="2 3" key="1">
    <citation type="journal article" date="2017" name="Nature">
        <title>The Apostasia genome and the evolution of orchids.</title>
        <authorList>
            <person name="Zhang G.Q."/>
            <person name="Liu K.W."/>
            <person name="Li Z."/>
            <person name="Lohaus R."/>
            <person name="Hsiao Y.Y."/>
            <person name="Niu S.C."/>
            <person name="Wang J.Y."/>
            <person name="Lin Y.C."/>
            <person name="Xu Q."/>
            <person name="Chen L.J."/>
            <person name="Yoshida K."/>
            <person name="Fujiwara S."/>
            <person name="Wang Z.W."/>
            <person name="Zhang Y.Q."/>
            <person name="Mitsuda N."/>
            <person name="Wang M."/>
            <person name="Liu G.H."/>
            <person name="Pecoraro L."/>
            <person name="Huang H.X."/>
            <person name="Xiao X.J."/>
            <person name="Lin M."/>
            <person name="Wu X.Y."/>
            <person name="Wu W.L."/>
            <person name="Chen Y.Y."/>
            <person name="Chang S.B."/>
            <person name="Sakamoto S."/>
            <person name="Ohme-Takagi M."/>
            <person name="Yagi M."/>
            <person name="Zeng S.J."/>
            <person name="Shen C.Y."/>
            <person name="Yeh C.M."/>
            <person name="Luo Y.B."/>
            <person name="Tsai W.C."/>
            <person name="Van de Peer Y."/>
            <person name="Liu Z.J."/>
        </authorList>
    </citation>
    <scope>NUCLEOTIDE SEQUENCE [LARGE SCALE GENOMIC DNA]</scope>
    <source>
        <strain evidence="3">cv. Shenzhen</strain>
        <tissue evidence="2">Stem</tissue>
    </source>
</reference>
<proteinExistence type="predicted"/>
<gene>
    <name evidence="2" type="ORF">AXF42_Ash018450</name>
</gene>
<dbReference type="AlphaFoldDB" id="A0A2I0BEC3"/>
<accession>A0A2I0BEC3</accession>
<feature type="compositionally biased region" description="Basic and acidic residues" evidence="1">
    <location>
        <begin position="82"/>
        <end position="91"/>
    </location>
</feature>
<evidence type="ECO:0000313" key="3">
    <source>
        <dbReference type="Proteomes" id="UP000236161"/>
    </source>
</evidence>
<dbReference type="OrthoDB" id="1930051at2759"/>
<sequence length="206" mass="23625">MKRRRARGRFRIPQTPQLPVPETQISRFSLSRALSLSMALWVSPDGLGGEWEVCNDNGFIYKRRRRRRHHPSPSEPPPNDTESERRRQQRERKMQCLLTIRDKYQREIEQWESLSAALLRLANPPAAATGVGTSCATPFPLAPRDLPQLDDFLAQMDAQEAALRKLSDFCDCVDSLCEAQEERLTQMLIDLPVWGSPRALIRSLCN</sequence>
<feature type="region of interest" description="Disordered" evidence="1">
    <location>
        <begin position="64"/>
        <end position="91"/>
    </location>
</feature>
<keyword evidence="3" id="KW-1185">Reference proteome</keyword>